<feature type="compositionally biased region" description="Basic and acidic residues" evidence="1">
    <location>
        <begin position="171"/>
        <end position="194"/>
    </location>
</feature>
<dbReference type="Proteomes" id="UP001066276">
    <property type="component" value="Chromosome 3_1"/>
</dbReference>
<organism evidence="2 3">
    <name type="scientific">Pleurodeles waltl</name>
    <name type="common">Iberian ribbed newt</name>
    <dbReference type="NCBI Taxonomy" id="8319"/>
    <lineage>
        <taxon>Eukaryota</taxon>
        <taxon>Metazoa</taxon>
        <taxon>Chordata</taxon>
        <taxon>Craniata</taxon>
        <taxon>Vertebrata</taxon>
        <taxon>Euteleostomi</taxon>
        <taxon>Amphibia</taxon>
        <taxon>Batrachia</taxon>
        <taxon>Caudata</taxon>
        <taxon>Salamandroidea</taxon>
        <taxon>Salamandridae</taxon>
        <taxon>Pleurodelinae</taxon>
        <taxon>Pleurodeles</taxon>
    </lineage>
</organism>
<reference evidence="2" key="1">
    <citation type="journal article" date="2022" name="bioRxiv">
        <title>Sequencing and chromosome-scale assembly of the giantPleurodeles waltlgenome.</title>
        <authorList>
            <person name="Brown T."/>
            <person name="Elewa A."/>
            <person name="Iarovenko S."/>
            <person name="Subramanian E."/>
            <person name="Araus A.J."/>
            <person name="Petzold A."/>
            <person name="Susuki M."/>
            <person name="Suzuki K.-i.T."/>
            <person name="Hayashi T."/>
            <person name="Toyoda A."/>
            <person name="Oliveira C."/>
            <person name="Osipova E."/>
            <person name="Leigh N.D."/>
            <person name="Simon A."/>
            <person name="Yun M.H."/>
        </authorList>
    </citation>
    <scope>NUCLEOTIDE SEQUENCE</scope>
    <source>
        <strain evidence="2">20211129_DDA</strain>
        <tissue evidence="2">Liver</tissue>
    </source>
</reference>
<feature type="region of interest" description="Disordered" evidence="1">
    <location>
        <begin position="90"/>
        <end position="114"/>
    </location>
</feature>
<protein>
    <submittedName>
        <fullName evidence="2">Uncharacterized protein</fullName>
    </submittedName>
</protein>
<evidence type="ECO:0000313" key="3">
    <source>
        <dbReference type="Proteomes" id="UP001066276"/>
    </source>
</evidence>
<evidence type="ECO:0000256" key="1">
    <source>
        <dbReference type="SAM" id="MobiDB-lite"/>
    </source>
</evidence>
<dbReference type="AlphaFoldDB" id="A0AAV7UDY0"/>
<comment type="caution">
    <text evidence="2">The sequence shown here is derived from an EMBL/GenBank/DDBJ whole genome shotgun (WGS) entry which is preliminary data.</text>
</comment>
<sequence>MSEATRLCSLILPSLGQSASAVLVYRSFIRPIVSLVTRGEGPRSSGAQSGRSGNPTAALSEGGCPAPWSNAGDRAAEWRKTDVQTTITSCIRRSEGENRRGTAHRSDATLATGLTYSLEPTLPASTRQLSLNTLHKQEGNEGTAHRSDATLAPGTVQQDFAALLRPVLESRRAAAIPRDPEKDPSGSGARRDCTRPPPPVQTSTLPASSRHTERQHSVRPGPSPLSPVPLSLPGAV</sequence>
<evidence type="ECO:0000313" key="2">
    <source>
        <dbReference type="EMBL" id="KAJ1186886.1"/>
    </source>
</evidence>
<dbReference type="EMBL" id="JANPWB010000005">
    <property type="protein sequence ID" value="KAJ1186886.1"/>
    <property type="molecule type" value="Genomic_DNA"/>
</dbReference>
<keyword evidence="3" id="KW-1185">Reference proteome</keyword>
<gene>
    <name evidence="2" type="ORF">NDU88_003666</name>
</gene>
<feature type="compositionally biased region" description="Basic and acidic residues" evidence="1">
    <location>
        <begin position="92"/>
        <end position="107"/>
    </location>
</feature>
<feature type="region of interest" description="Disordered" evidence="1">
    <location>
        <begin position="171"/>
        <end position="236"/>
    </location>
</feature>
<feature type="region of interest" description="Disordered" evidence="1">
    <location>
        <begin position="38"/>
        <end position="75"/>
    </location>
</feature>
<proteinExistence type="predicted"/>
<accession>A0AAV7UDY0</accession>
<feature type="compositionally biased region" description="Polar residues" evidence="1">
    <location>
        <begin position="45"/>
        <end position="57"/>
    </location>
</feature>
<name>A0AAV7UDY0_PLEWA</name>